<gene>
    <name evidence="1" type="ORF">SLEP1_g49296</name>
</gene>
<dbReference type="Proteomes" id="UP001054252">
    <property type="component" value="Unassembled WGS sequence"/>
</dbReference>
<dbReference type="AlphaFoldDB" id="A0AAV5LXL8"/>
<reference evidence="1 2" key="1">
    <citation type="journal article" date="2021" name="Commun. Biol.">
        <title>The genome of Shorea leprosula (Dipterocarpaceae) highlights the ecological relevance of drought in aseasonal tropical rainforests.</title>
        <authorList>
            <person name="Ng K.K.S."/>
            <person name="Kobayashi M.J."/>
            <person name="Fawcett J.A."/>
            <person name="Hatakeyama M."/>
            <person name="Paape T."/>
            <person name="Ng C.H."/>
            <person name="Ang C.C."/>
            <person name="Tnah L.H."/>
            <person name="Lee C.T."/>
            <person name="Nishiyama T."/>
            <person name="Sese J."/>
            <person name="O'Brien M.J."/>
            <person name="Copetti D."/>
            <person name="Mohd Noor M.I."/>
            <person name="Ong R.C."/>
            <person name="Putra M."/>
            <person name="Sireger I.Z."/>
            <person name="Indrioko S."/>
            <person name="Kosugi Y."/>
            <person name="Izuno A."/>
            <person name="Isagi Y."/>
            <person name="Lee S.L."/>
            <person name="Shimizu K.K."/>
        </authorList>
    </citation>
    <scope>NUCLEOTIDE SEQUENCE [LARGE SCALE GENOMIC DNA]</scope>
    <source>
        <strain evidence="1">214</strain>
    </source>
</reference>
<name>A0AAV5LXL8_9ROSI</name>
<organism evidence="1 2">
    <name type="scientific">Rubroshorea leprosula</name>
    <dbReference type="NCBI Taxonomy" id="152421"/>
    <lineage>
        <taxon>Eukaryota</taxon>
        <taxon>Viridiplantae</taxon>
        <taxon>Streptophyta</taxon>
        <taxon>Embryophyta</taxon>
        <taxon>Tracheophyta</taxon>
        <taxon>Spermatophyta</taxon>
        <taxon>Magnoliopsida</taxon>
        <taxon>eudicotyledons</taxon>
        <taxon>Gunneridae</taxon>
        <taxon>Pentapetalae</taxon>
        <taxon>rosids</taxon>
        <taxon>malvids</taxon>
        <taxon>Malvales</taxon>
        <taxon>Dipterocarpaceae</taxon>
        <taxon>Rubroshorea</taxon>
    </lineage>
</organism>
<accession>A0AAV5LXL8</accession>
<evidence type="ECO:0000313" key="2">
    <source>
        <dbReference type="Proteomes" id="UP001054252"/>
    </source>
</evidence>
<dbReference type="EMBL" id="BPVZ01000153">
    <property type="protein sequence ID" value="GKV41804.1"/>
    <property type="molecule type" value="Genomic_DNA"/>
</dbReference>
<protein>
    <submittedName>
        <fullName evidence="1">Uncharacterized protein</fullName>
    </submittedName>
</protein>
<proteinExistence type="predicted"/>
<sequence>MLSTGLLLKWDFLYAGTGKWITFGEFNEPVIYLKLLFCNLSVGKAELTLLQDVPSSCYYIYIDSGAGDFSRSHPIS</sequence>
<keyword evidence="2" id="KW-1185">Reference proteome</keyword>
<evidence type="ECO:0000313" key="1">
    <source>
        <dbReference type="EMBL" id="GKV41804.1"/>
    </source>
</evidence>
<comment type="caution">
    <text evidence="1">The sequence shown here is derived from an EMBL/GenBank/DDBJ whole genome shotgun (WGS) entry which is preliminary data.</text>
</comment>